<evidence type="ECO:0000313" key="4">
    <source>
        <dbReference type="Proteomes" id="UP000011131"/>
    </source>
</evidence>
<gene>
    <name evidence="3" type="ordered locus">MYSTI_00634</name>
</gene>
<dbReference type="InterPro" id="IPR001736">
    <property type="entry name" value="PLipase_D/transphosphatidylase"/>
</dbReference>
<dbReference type="SMART" id="SM00155">
    <property type="entry name" value="PLDc"/>
    <property type="match status" value="1"/>
</dbReference>
<dbReference type="Gene3D" id="3.30.870.10">
    <property type="entry name" value="Endonuclease Chain A"/>
    <property type="match status" value="1"/>
</dbReference>
<dbReference type="GO" id="GO:0003824">
    <property type="term" value="F:catalytic activity"/>
    <property type="evidence" value="ECO:0007669"/>
    <property type="project" value="InterPro"/>
</dbReference>
<dbReference type="KEGG" id="msd:MYSTI_00634"/>
<reference evidence="3 4" key="1">
    <citation type="journal article" date="2013" name="Genome Announc.">
        <title>Complete genome sequence of Myxococcus stipitatus strain DSM 14675, a fruiting myxobacterium.</title>
        <authorList>
            <person name="Huntley S."/>
            <person name="Kneip S."/>
            <person name="Treuner-Lange A."/>
            <person name="Sogaard-Andersen L."/>
        </authorList>
    </citation>
    <scope>NUCLEOTIDE SEQUENCE [LARGE SCALE GENOMIC DNA]</scope>
    <source>
        <strain evidence="4">DSM 14675 / JCM 12634 / Mx s8</strain>
    </source>
</reference>
<name>L7U6B0_MYXSD</name>
<dbReference type="PROSITE" id="PS50035">
    <property type="entry name" value="PLD"/>
    <property type="match status" value="1"/>
</dbReference>
<proteinExistence type="predicted"/>
<protein>
    <submittedName>
        <fullName evidence="3">Phospholipase domain-containing protein</fullName>
    </submittedName>
</protein>
<evidence type="ECO:0000259" key="2">
    <source>
        <dbReference type="PROSITE" id="PS50035"/>
    </source>
</evidence>
<dbReference type="InterPro" id="IPR025202">
    <property type="entry name" value="PLD-like_dom"/>
</dbReference>
<dbReference type="Proteomes" id="UP000011131">
    <property type="component" value="Chromosome"/>
</dbReference>
<dbReference type="EMBL" id="CP004025">
    <property type="protein sequence ID" value="AGC41984.1"/>
    <property type="molecule type" value="Genomic_DNA"/>
</dbReference>
<evidence type="ECO:0000256" key="1">
    <source>
        <dbReference type="SAM" id="MobiDB-lite"/>
    </source>
</evidence>
<dbReference type="AlphaFoldDB" id="L7U6B0"/>
<accession>L7U6B0</accession>
<dbReference type="eggNOG" id="COG1502">
    <property type="taxonomic scope" value="Bacteria"/>
</dbReference>
<feature type="region of interest" description="Disordered" evidence="1">
    <location>
        <begin position="187"/>
        <end position="216"/>
    </location>
</feature>
<dbReference type="HOGENOM" id="CLU_110258_0_0_7"/>
<dbReference type="GO" id="GO:0006793">
    <property type="term" value="P:phosphorus metabolic process"/>
    <property type="evidence" value="ECO:0007669"/>
    <property type="project" value="UniProtKB-ARBA"/>
</dbReference>
<keyword evidence="4" id="KW-1185">Reference proteome</keyword>
<evidence type="ECO:0000313" key="3">
    <source>
        <dbReference type="EMBL" id="AGC41984.1"/>
    </source>
</evidence>
<organism evidence="3 4">
    <name type="scientific">Myxococcus stipitatus (strain DSM 14675 / JCM 12634 / Mx s8)</name>
    <dbReference type="NCBI Taxonomy" id="1278073"/>
    <lineage>
        <taxon>Bacteria</taxon>
        <taxon>Pseudomonadati</taxon>
        <taxon>Myxococcota</taxon>
        <taxon>Myxococcia</taxon>
        <taxon>Myxococcales</taxon>
        <taxon>Cystobacterineae</taxon>
        <taxon>Myxococcaceae</taxon>
        <taxon>Myxococcus</taxon>
    </lineage>
</organism>
<feature type="domain" description="PLD phosphodiesterase" evidence="2">
    <location>
        <begin position="107"/>
        <end position="129"/>
    </location>
</feature>
<dbReference type="STRING" id="1278073.MYSTI_00634"/>
<dbReference type="Pfam" id="PF13091">
    <property type="entry name" value="PLDc_2"/>
    <property type="match status" value="1"/>
</dbReference>
<sequence length="216" mass="23764">MCDDKRMRPIQAELLSGRELYREVVLEKLLHARESVWIATANVKAMYVESKGRFVPLVEVLDGLAAKGLSLRLLHAELPSRPFRAAFDARARLVAGGLELKVCPRVHFKAVVVDGAWAYLGSANLTGAGLGAKGDAVRNFELGFVTEDFDVIDRVTALYEAVWSGAECRACRLRAVCPDPIIPAPTKKGGMRSSRGAARLGKARRLTRHTSEPRRR</sequence>
<dbReference type="PATRIC" id="fig|1278073.3.peg.660"/>
<dbReference type="SUPFAM" id="SSF56024">
    <property type="entry name" value="Phospholipase D/nuclease"/>
    <property type="match status" value="1"/>
</dbReference>
<dbReference type="CDD" id="cd00138">
    <property type="entry name" value="PLDc_SF"/>
    <property type="match status" value="1"/>
</dbReference>